<dbReference type="Proteomes" id="UP000245820">
    <property type="component" value="Chromosome"/>
</dbReference>
<reference evidence="1 2" key="1">
    <citation type="submission" date="2018-05" db="EMBL/GenBank/DDBJ databases">
        <title>Complete genome sequence of Massilia oculi sp. nov. CCUG 43427T (=DSM 26321T), the type strain of M. oculi, and comparison with genome sequences of other Massilia strains.</title>
        <authorList>
            <person name="Zhu B."/>
        </authorList>
    </citation>
    <scope>NUCLEOTIDE SEQUENCE [LARGE SCALE GENOMIC DNA]</scope>
    <source>
        <strain evidence="1 2">CCUG 43427</strain>
    </source>
</reference>
<gene>
    <name evidence="1" type="ORF">DIR46_02365</name>
</gene>
<dbReference type="KEGG" id="mtim:DIR46_02365"/>
<accession>A0A2S2DE92</accession>
<organism evidence="1 2">
    <name type="scientific">Massilia oculi</name>
    <dbReference type="NCBI Taxonomy" id="945844"/>
    <lineage>
        <taxon>Bacteria</taxon>
        <taxon>Pseudomonadati</taxon>
        <taxon>Pseudomonadota</taxon>
        <taxon>Betaproteobacteria</taxon>
        <taxon>Burkholderiales</taxon>
        <taxon>Oxalobacteraceae</taxon>
        <taxon>Telluria group</taxon>
        <taxon>Massilia</taxon>
    </lineage>
</organism>
<evidence type="ECO:0000313" key="1">
    <source>
        <dbReference type="EMBL" id="AWL03409.1"/>
    </source>
</evidence>
<proteinExistence type="predicted"/>
<dbReference type="RefSeq" id="WP_109343812.1">
    <property type="nucleotide sequence ID" value="NZ_CP029343.1"/>
</dbReference>
<protein>
    <submittedName>
        <fullName evidence="1">Uncharacterized protein</fullName>
    </submittedName>
</protein>
<dbReference type="AlphaFoldDB" id="A0A2S2DE92"/>
<evidence type="ECO:0000313" key="2">
    <source>
        <dbReference type="Proteomes" id="UP000245820"/>
    </source>
</evidence>
<dbReference type="EMBL" id="CP029343">
    <property type="protein sequence ID" value="AWL03409.1"/>
    <property type="molecule type" value="Genomic_DNA"/>
</dbReference>
<name>A0A2S2DE92_9BURK</name>
<sequence length="523" mass="57178">MSKVTIESAGSVGVIKDLTQQKLPPAAWTDAQNVRFLDGAARQFFGHGPAYGAPTITPYHVAQLNISGNSYWLYAGAAKVYAVSVVNGAAVHTNLTRQTAGADVDYTGKQNAWTSTMLSGIPILNPGNEVDPPQRWNLDIAGRFQVLDNWPANTFCKSLRAYKNFLVALNITRGGVNLGYMVKWSSPADPGGVPITWDPSDPTQDAGETDLAEGGDRIVDGLQLRDSFMIYKEQSVWRMDYTGGPFVFSFRKVLGTAGAMNRNCIVELDGVHFVLGSSDVYVHDGQSAVSVLDKVARRALFQDMDTAYTDRAFVFKNPFMNEVFVCYVSVGGTVPNKALVWNYVDKTVSYRDIPNLNHAAFGPVNSTLSDSWASDGDPWESDISSWNGPGFVPNQARVLMASNDAQLLLLDASATFNGTLPMAYLERRGLSFGDATTTKRITGVRLRVTGNVGETVIVRVGGHQTDPFADPEWEAEMEHVIGETIACDCFVDSRYPALRIESGTAAQWLLESYDYDIQPGSRW</sequence>
<keyword evidence="2" id="KW-1185">Reference proteome</keyword>
<dbReference type="OrthoDB" id="8735039at2"/>